<feature type="compositionally biased region" description="Low complexity" evidence="1">
    <location>
        <begin position="498"/>
        <end position="521"/>
    </location>
</feature>
<feature type="compositionally biased region" description="Acidic residues" evidence="1">
    <location>
        <begin position="210"/>
        <end position="230"/>
    </location>
</feature>
<evidence type="ECO:0000256" key="1">
    <source>
        <dbReference type="SAM" id="MobiDB-lite"/>
    </source>
</evidence>
<feature type="compositionally biased region" description="Basic and acidic residues" evidence="1">
    <location>
        <begin position="332"/>
        <end position="344"/>
    </location>
</feature>
<dbReference type="GO" id="GO:0005829">
    <property type="term" value="C:cytosol"/>
    <property type="evidence" value="ECO:0007669"/>
    <property type="project" value="GOC"/>
</dbReference>
<dbReference type="GO" id="GO:0042147">
    <property type="term" value="P:retrograde transport, endosome to Golgi"/>
    <property type="evidence" value="ECO:0007669"/>
    <property type="project" value="TreeGrafter"/>
</dbReference>
<protein>
    <submittedName>
        <fullName evidence="3">WAC2A protein</fullName>
    </submittedName>
</protein>
<dbReference type="Proteomes" id="UP000537747">
    <property type="component" value="Unassembled WGS sequence"/>
</dbReference>
<dbReference type="GO" id="GO:1905394">
    <property type="term" value="F:retromer complex binding"/>
    <property type="evidence" value="ECO:0007669"/>
    <property type="project" value="TreeGrafter"/>
</dbReference>
<dbReference type="GO" id="GO:1901981">
    <property type="term" value="F:phosphatidylinositol phosphate binding"/>
    <property type="evidence" value="ECO:0007669"/>
    <property type="project" value="TreeGrafter"/>
</dbReference>
<feature type="region of interest" description="Disordered" evidence="1">
    <location>
        <begin position="378"/>
        <end position="606"/>
    </location>
</feature>
<keyword evidence="2" id="KW-0812">Transmembrane</keyword>
<gene>
    <name evidence="3" type="primary">Washc2a</name>
    <name evidence="3" type="ORF">MYSCRO_R09161</name>
</gene>
<feature type="non-terminal residue" evidence="3">
    <location>
        <position position="768"/>
    </location>
</feature>
<feature type="compositionally biased region" description="Gly residues" evidence="1">
    <location>
        <begin position="309"/>
        <end position="319"/>
    </location>
</feature>
<comment type="caution">
    <text evidence="3">The sequence shown here is derived from an EMBL/GenBank/DDBJ whole genome shotgun (WGS) entry which is preliminary data.</text>
</comment>
<feature type="non-terminal residue" evidence="3">
    <location>
        <position position="1"/>
    </location>
</feature>
<dbReference type="EMBL" id="VYZQ01046556">
    <property type="protein sequence ID" value="NXS20187.1"/>
    <property type="molecule type" value="Genomic_DNA"/>
</dbReference>
<keyword evidence="4" id="KW-1185">Reference proteome</keyword>
<feature type="compositionally biased region" description="Basic and acidic residues" evidence="1">
    <location>
        <begin position="247"/>
        <end position="261"/>
    </location>
</feature>
<organism evidence="3 4">
    <name type="scientific">Mystacornis crossleyi</name>
    <dbReference type="NCBI Taxonomy" id="98133"/>
    <lineage>
        <taxon>Eukaryota</taxon>
        <taxon>Metazoa</taxon>
        <taxon>Chordata</taxon>
        <taxon>Craniata</taxon>
        <taxon>Vertebrata</taxon>
        <taxon>Euteleostomi</taxon>
        <taxon>Archelosauria</taxon>
        <taxon>Archosauria</taxon>
        <taxon>Dinosauria</taxon>
        <taxon>Saurischia</taxon>
        <taxon>Theropoda</taxon>
        <taxon>Coelurosauria</taxon>
        <taxon>Aves</taxon>
        <taxon>Neognathae</taxon>
        <taxon>Neoaves</taxon>
        <taxon>Telluraves</taxon>
        <taxon>Australaves</taxon>
        <taxon>Passeriformes</taxon>
        <taxon>Sylvioidea</taxon>
        <taxon>Timaliidae</taxon>
        <taxon>Mystacornis</taxon>
    </lineage>
</organism>
<dbReference type="GO" id="GO:0005769">
    <property type="term" value="C:early endosome"/>
    <property type="evidence" value="ECO:0007669"/>
    <property type="project" value="TreeGrafter"/>
</dbReference>
<feature type="compositionally biased region" description="Basic and acidic residues" evidence="1">
    <location>
        <begin position="65"/>
        <end position="84"/>
    </location>
</feature>
<dbReference type="PANTHER" id="PTHR21669:SF38">
    <property type="entry name" value="WASH COMPLEX SUBUNIT 2A-RELATED"/>
    <property type="match status" value="1"/>
</dbReference>
<feature type="compositionally biased region" description="Acidic residues" evidence="1">
    <location>
        <begin position="401"/>
        <end position="410"/>
    </location>
</feature>
<keyword evidence="2" id="KW-1133">Transmembrane helix</keyword>
<feature type="compositionally biased region" description="Acidic residues" evidence="1">
    <location>
        <begin position="160"/>
        <end position="170"/>
    </location>
</feature>
<sequence length="768" mass="85404">LLHFLQEFSQQTISRTHEIKKQVDGLISETKATDCRLHNVFNDFLMLSNTQFIENRVYDEEVEDSIPKTDVGDKTEQEKTREQKEADLIPKIQEAVNYGLQVLDSAFEQLDIKAGNSDSEEEESNEKVELILEPKDLYIDRPLPYLIGSQQFMEQDDVGLGDLSSEEGSVDSDRGSVIDSEEKDEEVGGKYQLLCTSILCLIAQMSDEDDDDGCDLFDSEKEDDEDGDLDESTKPKKKRPTSFADELAARIKGEVPVRQDEECSSLASETNTRKTPKEKKEVRVPSDDEDDDIFKPPKLTDEDFTPFGSRGGLFSGGTGLFDDEESDLFAEAPKEESKEREERVSVTSSTKSLKKVPAGAVFLFPGGSNVFSSTVIGEKDKKSAAQSTEKTPKEPGKVVLFDDDDDDDFFVEATKKPSDPVKSTADLFDDDEEGDLFKEKPAIPSVVAGTTKETESHREAIMKKMSQPSSGEDFKPLSETPPRKQRGLFSDEEDSEDLFSSSKPLKSKATSLTTSKSMTKAPLSLFDDDEEDLFGVGPAKKHQEKPPEERAKQSGPLKKASSLLFSSDEEEHWNVSKPAKLPSEDDEKEDPAKQASTVSQARDVKTTSLFEEEDEEDLFAITKESQRKPQKPSLLFEDDAINGDSFFSTQSPLLPSAAKAAVVTPRSFKTSMEHLVLLQSIFVLKCVFFINCLLLTCILLFCLLGKNELNTPFAVISSELACSSDLFATSPPALEKDVKSQAKKVLSLFEEEEEERLEDDDGIKNAQK</sequence>
<accession>A0A7L2SHG2</accession>
<feature type="region of interest" description="Disordered" evidence="1">
    <location>
        <begin position="210"/>
        <end position="350"/>
    </location>
</feature>
<name>A0A7L2SHG2_9PASS</name>
<dbReference type="GO" id="GO:0036010">
    <property type="term" value="P:protein localization to endosome"/>
    <property type="evidence" value="ECO:0007669"/>
    <property type="project" value="TreeGrafter"/>
</dbReference>
<evidence type="ECO:0000313" key="3">
    <source>
        <dbReference type="EMBL" id="NXS20187.1"/>
    </source>
</evidence>
<evidence type="ECO:0000313" key="4">
    <source>
        <dbReference type="Proteomes" id="UP000537747"/>
    </source>
</evidence>
<keyword evidence="2" id="KW-0472">Membrane</keyword>
<feature type="compositionally biased region" description="Basic and acidic residues" evidence="1">
    <location>
        <begin position="452"/>
        <end position="462"/>
    </location>
</feature>
<feature type="region of interest" description="Disordered" evidence="1">
    <location>
        <begin position="64"/>
        <end position="84"/>
    </location>
</feature>
<dbReference type="GO" id="GO:0071203">
    <property type="term" value="C:WASH complex"/>
    <property type="evidence" value="ECO:0007669"/>
    <property type="project" value="TreeGrafter"/>
</dbReference>
<dbReference type="PANTHER" id="PTHR21669">
    <property type="entry name" value="CAPZ-INTERACTING PROTEIN AND RELATED PROTEINS"/>
    <property type="match status" value="1"/>
</dbReference>
<dbReference type="AlphaFoldDB" id="A0A7L2SHG2"/>
<feature type="transmembrane region" description="Helical" evidence="2">
    <location>
        <begin position="676"/>
        <end position="704"/>
    </location>
</feature>
<evidence type="ECO:0000256" key="2">
    <source>
        <dbReference type="SAM" id="Phobius"/>
    </source>
</evidence>
<feature type="region of interest" description="Disordered" evidence="1">
    <location>
        <begin position="160"/>
        <end position="184"/>
    </location>
</feature>
<proteinExistence type="predicted"/>
<reference evidence="3 4" key="1">
    <citation type="submission" date="2019-09" db="EMBL/GenBank/DDBJ databases">
        <title>Bird 10,000 Genomes (B10K) Project - Family phase.</title>
        <authorList>
            <person name="Zhang G."/>
        </authorList>
    </citation>
    <scope>NUCLEOTIDE SEQUENCE [LARGE SCALE GENOMIC DNA]</scope>
    <source>
        <strain evidence="3">B10K-DU-002-82</strain>
    </source>
</reference>
<dbReference type="OrthoDB" id="751084at2759"/>